<evidence type="ECO:0000256" key="12">
    <source>
        <dbReference type="ARBA" id="ARBA00023224"/>
    </source>
</evidence>
<dbReference type="InParanoid" id="A0A1S3A7J8"/>
<evidence type="ECO:0000256" key="4">
    <source>
        <dbReference type="ARBA" id="ARBA00022692"/>
    </source>
</evidence>
<evidence type="ECO:0000313" key="14">
    <source>
        <dbReference type="Proteomes" id="UP001652624"/>
    </source>
</evidence>
<keyword evidence="2" id="KW-1003">Cell membrane</keyword>
<keyword evidence="7" id="KW-0297">G-protein coupled receptor</keyword>
<dbReference type="Pfam" id="PF13853">
    <property type="entry name" value="7tm_4"/>
    <property type="match status" value="1"/>
</dbReference>
<keyword evidence="4 13" id="KW-0812">Transmembrane</keyword>
<keyword evidence="10" id="KW-0675">Receptor</keyword>
<keyword evidence="12" id="KW-0807">Transducer</keyword>
<dbReference type="AlphaFoldDB" id="A0A1S3A7J8"/>
<comment type="subcellular location">
    <subcellularLocation>
        <location evidence="1">Cell membrane</location>
        <topology evidence="1">Multi-pass membrane protein</topology>
    </subcellularLocation>
</comment>
<name>A0A1S3A7J8_ERIEU</name>
<feature type="transmembrane region" description="Helical" evidence="13">
    <location>
        <begin position="35"/>
        <end position="59"/>
    </location>
</feature>
<keyword evidence="8 13" id="KW-0472">Membrane</keyword>
<dbReference type="Proteomes" id="UP001652624">
    <property type="component" value="Chromosome 9"/>
</dbReference>
<evidence type="ECO:0000313" key="15">
    <source>
        <dbReference type="RefSeq" id="XP_007530662.1"/>
    </source>
</evidence>
<keyword evidence="5" id="KW-0552">Olfaction</keyword>
<keyword evidence="11" id="KW-0325">Glycoprotein</keyword>
<evidence type="ECO:0000256" key="3">
    <source>
        <dbReference type="ARBA" id="ARBA00022606"/>
    </source>
</evidence>
<evidence type="ECO:0000256" key="13">
    <source>
        <dbReference type="SAM" id="Phobius"/>
    </source>
</evidence>
<keyword evidence="9" id="KW-1015">Disulfide bond</keyword>
<dbReference type="OrthoDB" id="9975554at2759"/>
<dbReference type="GO" id="GO:0004984">
    <property type="term" value="F:olfactory receptor activity"/>
    <property type="evidence" value="ECO:0007669"/>
    <property type="project" value="InterPro"/>
</dbReference>
<dbReference type="PANTHER" id="PTHR24242:SF359">
    <property type="entry name" value="ODORANT RECEPTOR-RELATED"/>
    <property type="match status" value="1"/>
</dbReference>
<dbReference type="InterPro" id="IPR050939">
    <property type="entry name" value="Olfactory_GPCR1"/>
</dbReference>
<dbReference type="PANTHER" id="PTHR24242">
    <property type="entry name" value="G-PROTEIN COUPLED RECEPTOR"/>
    <property type="match status" value="1"/>
</dbReference>
<organism evidence="14 15">
    <name type="scientific">Erinaceus europaeus</name>
    <name type="common">Western European hedgehog</name>
    <dbReference type="NCBI Taxonomy" id="9365"/>
    <lineage>
        <taxon>Eukaryota</taxon>
        <taxon>Metazoa</taxon>
        <taxon>Chordata</taxon>
        <taxon>Craniata</taxon>
        <taxon>Vertebrata</taxon>
        <taxon>Euteleostomi</taxon>
        <taxon>Mammalia</taxon>
        <taxon>Eutheria</taxon>
        <taxon>Laurasiatheria</taxon>
        <taxon>Eulipotyphla</taxon>
        <taxon>Erinaceidae</taxon>
        <taxon>Erinaceinae</taxon>
        <taxon>Erinaceus</taxon>
    </lineage>
</organism>
<protein>
    <submittedName>
        <fullName evidence="15">Olfactory receptor 10J4-like</fullName>
    </submittedName>
</protein>
<keyword evidence="3" id="KW-0716">Sensory transduction</keyword>
<evidence type="ECO:0000256" key="8">
    <source>
        <dbReference type="ARBA" id="ARBA00023136"/>
    </source>
</evidence>
<dbReference type="RefSeq" id="XP_007530662.1">
    <property type="nucleotide sequence ID" value="XM_007530600.2"/>
</dbReference>
<keyword evidence="14" id="KW-1185">Reference proteome</keyword>
<gene>
    <name evidence="15" type="primary">LOC103120224</name>
</gene>
<proteinExistence type="predicted"/>
<evidence type="ECO:0000256" key="2">
    <source>
        <dbReference type="ARBA" id="ARBA00022475"/>
    </source>
</evidence>
<feature type="transmembrane region" description="Helical" evidence="13">
    <location>
        <begin position="177"/>
        <end position="204"/>
    </location>
</feature>
<feature type="transmembrane region" description="Helical" evidence="13">
    <location>
        <begin position="216"/>
        <end position="234"/>
    </location>
</feature>
<dbReference type="SUPFAM" id="SSF81321">
    <property type="entry name" value="Family A G protein-coupled receptor-like"/>
    <property type="match status" value="1"/>
</dbReference>
<accession>A0A1S3A7J8</accession>
<keyword evidence="6 13" id="KW-1133">Transmembrane helix</keyword>
<reference evidence="15" key="1">
    <citation type="submission" date="2025-08" db="UniProtKB">
        <authorList>
            <consortium name="RefSeq"/>
        </authorList>
    </citation>
    <scope>IDENTIFICATION</scope>
</reference>
<evidence type="ECO:0000256" key="9">
    <source>
        <dbReference type="ARBA" id="ARBA00023157"/>
    </source>
</evidence>
<dbReference type="GO" id="GO:0005886">
    <property type="term" value="C:plasma membrane"/>
    <property type="evidence" value="ECO:0007669"/>
    <property type="project" value="UniProtKB-SubCell"/>
</dbReference>
<evidence type="ECO:0000256" key="10">
    <source>
        <dbReference type="ARBA" id="ARBA00023170"/>
    </source>
</evidence>
<sequence>MNFLVEDRRVTPYFTLRRISVDVDSFSSFLHQLTLFAVFLTLYLLTLVGKVIIVTIFTLDHHLHKPMYLSAYCQLQRTYWHHPYANYVHQLQLHSNYFPKSPNCVTTTLHGQDDLHRVLASGSWSIRLNIAILQVMQSLPFCKANITSHFFCDIWPLMEPACANTTIKEFITLFISLYILALPIILISIFSVLIIITILIIASVKGIKKSFCHLPFPLPTIVIIHYSYTSFIYLKSKSKSQNSLLHRLISVTYTAMSLLKPVMFSLRDKVKEAVLRALGRKFLS</sequence>
<dbReference type="GO" id="GO:0004930">
    <property type="term" value="F:G protein-coupled receptor activity"/>
    <property type="evidence" value="ECO:0007669"/>
    <property type="project" value="UniProtKB-KW"/>
</dbReference>
<evidence type="ECO:0000256" key="1">
    <source>
        <dbReference type="ARBA" id="ARBA00004651"/>
    </source>
</evidence>
<evidence type="ECO:0000256" key="5">
    <source>
        <dbReference type="ARBA" id="ARBA00022725"/>
    </source>
</evidence>
<evidence type="ECO:0000256" key="11">
    <source>
        <dbReference type="ARBA" id="ARBA00023180"/>
    </source>
</evidence>
<dbReference type="eggNOG" id="ENOG502T9MC">
    <property type="taxonomic scope" value="Eukaryota"/>
</dbReference>
<dbReference type="InterPro" id="IPR000725">
    <property type="entry name" value="Olfact_rcpt"/>
</dbReference>
<evidence type="ECO:0000256" key="7">
    <source>
        <dbReference type="ARBA" id="ARBA00023040"/>
    </source>
</evidence>
<dbReference type="GeneID" id="103120224"/>
<evidence type="ECO:0000256" key="6">
    <source>
        <dbReference type="ARBA" id="ARBA00022989"/>
    </source>
</evidence>